<name>A0A193LIW6_9GAMM</name>
<sequence>MTINKVLCAFLAVAFACGSQAYAVDSDDLPGDTVWYLHADLAGMRSSESGRELYRWLDGEVFVEVNEETGIDIGRELERVTAFSADGPGVTIVFEGTLSQETKDKLMGMVALQGKFDPREHDGKAYFFAGEDDAESNTSDPLGNLQEAAFFSFAVPNKVLVSSSEGQMQELLRSGGKIVGSGGHKGALFVMTADKSFVQAGMRAEHFASDDGDDWNSNILRNTEQAALLVADRGGLLAVEAQLKSTDEMMARSIGSVINGLIGLQAFNSDIDPQIRTMISNTKVSVADAVLSISTVFDPAMLVQLLSD</sequence>
<dbReference type="RefSeq" id="WP_068617706.1">
    <property type="nucleotide sequence ID" value="NZ_CP016268.1"/>
</dbReference>
<protein>
    <submittedName>
        <fullName evidence="2">Uncharacterized protein</fullName>
    </submittedName>
</protein>
<dbReference type="Proteomes" id="UP000092695">
    <property type="component" value="Chromosome"/>
</dbReference>
<evidence type="ECO:0000313" key="2">
    <source>
        <dbReference type="EMBL" id="ANO52416.1"/>
    </source>
</evidence>
<dbReference type="KEGG" id="woc:BA177_15570"/>
<dbReference type="PROSITE" id="PS51257">
    <property type="entry name" value="PROKAR_LIPOPROTEIN"/>
    <property type="match status" value="1"/>
</dbReference>
<feature type="chain" id="PRO_5008260291" evidence="1">
    <location>
        <begin position="24"/>
        <end position="308"/>
    </location>
</feature>
<proteinExistence type="predicted"/>
<organism evidence="2 3">
    <name type="scientific">Woeseia oceani</name>
    <dbReference type="NCBI Taxonomy" id="1548547"/>
    <lineage>
        <taxon>Bacteria</taxon>
        <taxon>Pseudomonadati</taxon>
        <taxon>Pseudomonadota</taxon>
        <taxon>Gammaproteobacteria</taxon>
        <taxon>Woeseiales</taxon>
        <taxon>Woeseiaceae</taxon>
        <taxon>Woeseia</taxon>
    </lineage>
</organism>
<keyword evidence="1" id="KW-0732">Signal</keyword>
<dbReference type="AlphaFoldDB" id="A0A193LIW6"/>
<keyword evidence="3" id="KW-1185">Reference proteome</keyword>
<dbReference type="STRING" id="1548547.BA177_15570"/>
<feature type="signal peptide" evidence="1">
    <location>
        <begin position="1"/>
        <end position="23"/>
    </location>
</feature>
<gene>
    <name evidence="2" type="ORF">BA177_15570</name>
</gene>
<accession>A0A193LIW6</accession>
<dbReference type="EMBL" id="CP016268">
    <property type="protein sequence ID" value="ANO52416.1"/>
    <property type="molecule type" value="Genomic_DNA"/>
</dbReference>
<evidence type="ECO:0000256" key="1">
    <source>
        <dbReference type="SAM" id="SignalP"/>
    </source>
</evidence>
<reference evidence="2 3" key="1">
    <citation type="submission" date="2016-06" db="EMBL/GenBank/DDBJ databases">
        <title>Complete genome sequence of a deep-branching marine Gamma Proteobacterium Woeseia oceani type strain XK5.</title>
        <authorList>
            <person name="Mu D."/>
            <person name="Du Z."/>
        </authorList>
    </citation>
    <scope>NUCLEOTIDE SEQUENCE [LARGE SCALE GENOMIC DNA]</scope>
    <source>
        <strain evidence="2 3">XK5</strain>
    </source>
</reference>
<evidence type="ECO:0000313" key="3">
    <source>
        <dbReference type="Proteomes" id="UP000092695"/>
    </source>
</evidence>